<dbReference type="Proteomes" id="UP000318148">
    <property type="component" value="Unassembled WGS sequence"/>
</dbReference>
<keyword evidence="6" id="KW-0963">Cytoplasm</keyword>
<proteinExistence type="inferred from homology"/>
<dbReference type="EC" id="2.5.1.55" evidence="5"/>
<evidence type="ECO:0000256" key="8">
    <source>
        <dbReference type="ARBA" id="ARBA00022985"/>
    </source>
</evidence>
<accession>A0A520LKK9</accession>
<gene>
    <name evidence="11" type="ORF">EVB02_03395</name>
</gene>
<dbReference type="AlphaFoldDB" id="A0A520LKK9"/>
<comment type="subcellular location">
    <subcellularLocation>
        <location evidence="1">Cytoplasm</location>
    </subcellularLocation>
</comment>
<comment type="caution">
    <text evidence="11">The sequence shown here is derived from an EMBL/GenBank/DDBJ whole genome shotgun (WGS) entry which is preliminary data.</text>
</comment>
<evidence type="ECO:0000256" key="3">
    <source>
        <dbReference type="ARBA" id="ARBA00004845"/>
    </source>
</evidence>
<evidence type="ECO:0000256" key="7">
    <source>
        <dbReference type="ARBA" id="ARBA00022679"/>
    </source>
</evidence>
<dbReference type="NCBIfam" id="TIGR01362">
    <property type="entry name" value="KDO8P_synth"/>
    <property type="match status" value="1"/>
</dbReference>
<dbReference type="Pfam" id="PF00793">
    <property type="entry name" value="DAHP_synth_1"/>
    <property type="match status" value="1"/>
</dbReference>
<organism evidence="11 12">
    <name type="scientific">SAR92 clade bacterium</name>
    <dbReference type="NCBI Taxonomy" id="2315479"/>
    <lineage>
        <taxon>Bacteria</taxon>
        <taxon>Pseudomonadati</taxon>
        <taxon>Pseudomonadota</taxon>
        <taxon>Gammaproteobacteria</taxon>
        <taxon>Cellvibrionales</taxon>
        <taxon>Porticoccaceae</taxon>
        <taxon>SAR92 clade</taxon>
    </lineage>
</organism>
<sequence length="285" mass="31525">MTQDVKITTVNEIDLSNNLPFAVFGGMNVIESYNICIKVAESFKKVCEDLEIPFIFKASFDKANRSSVDSYRGPGLEKGVEILSKIKSEFCVPIITDVHEASQVNYVAEIADVLQVPAFLARQTDLIEAIAKSNRVANIKKPQYLSPEQMINIVDKFRYFGNEKLLVCERGTCFGYDNLVVDILGFDTMKLITGGLPLIFDVTHSLQKRDVMSSASGGRRKQIMNLARAGVSAGIAGLFVEAHPNPDQAKCDGPCALPLDQLEQFLTNLKEIDNLVKSQNDLQID</sequence>
<evidence type="ECO:0000259" key="10">
    <source>
        <dbReference type="Pfam" id="PF00793"/>
    </source>
</evidence>
<dbReference type="EMBL" id="SHBO01000042">
    <property type="protein sequence ID" value="RZO05449.1"/>
    <property type="molecule type" value="Genomic_DNA"/>
</dbReference>
<keyword evidence="8" id="KW-0448">Lipopolysaccharide biosynthesis</keyword>
<comment type="similarity">
    <text evidence="4">Belongs to the KdsA family.</text>
</comment>
<comment type="pathway">
    <text evidence="2">Bacterial outer membrane biogenesis; lipopolysaccharide biosynthesis.</text>
</comment>
<protein>
    <recommendedName>
        <fullName evidence="5">3-deoxy-8-phosphooctulonate synthase</fullName>
        <ecNumber evidence="5">2.5.1.55</ecNumber>
    </recommendedName>
</protein>
<evidence type="ECO:0000256" key="1">
    <source>
        <dbReference type="ARBA" id="ARBA00004496"/>
    </source>
</evidence>
<dbReference type="SUPFAM" id="SSF51569">
    <property type="entry name" value="Aldolase"/>
    <property type="match status" value="1"/>
</dbReference>
<dbReference type="GO" id="GO:0008676">
    <property type="term" value="F:3-deoxy-8-phosphooctulonate synthase activity"/>
    <property type="evidence" value="ECO:0007669"/>
    <property type="project" value="UniProtKB-EC"/>
</dbReference>
<dbReference type="InterPro" id="IPR013785">
    <property type="entry name" value="Aldolase_TIM"/>
</dbReference>
<evidence type="ECO:0000313" key="11">
    <source>
        <dbReference type="EMBL" id="RZO05449.1"/>
    </source>
</evidence>
<evidence type="ECO:0000256" key="6">
    <source>
        <dbReference type="ARBA" id="ARBA00022490"/>
    </source>
</evidence>
<dbReference type="InterPro" id="IPR006218">
    <property type="entry name" value="DAHP1/KDSA"/>
</dbReference>
<feature type="domain" description="DAHP synthetase I/KDSA" evidence="10">
    <location>
        <begin position="7"/>
        <end position="277"/>
    </location>
</feature>
<dbReference type="GO" id="GO:0005737">
    <property type="term" value="C:cytoplasm"/>
    <property type="evidence" value="ECO:0007669"/>
    <property type="project" value="UniProtKB-SubCell"/>
</dbReference>
<dbReference type="Gene3D" id="3.20.20.70">
    <property type="entry name" value="Aldolase class I"/>
    <property type="match status" value="1"/>
</dbReference>
<evidence type="ECO:0000256" key="5">
    <source>
        <dbReference type="ARBA" id="ARBA00012693"/>
    </source>
</evidence>
<comment type="pathway">
    <text evidence="3">Carbohydrate biosynthesis; 3-deoxy-D-manno-octulosonate biosynthesis; 3-deoxy-D-manno-octulosonate from D-ribulose 5-phosphate: step 2/3.</text>
</comment>
<evidence type="ECO:0000256" key="9">
    <source>
        <dbReference type="ARBA" id="ARBA00049112"/>
    </source>
</evidence>
<reference evidence="11 12" key="1">
    <citation type="submission" date="2019-02" db="EMBL/GenBank/DDBJ databases">
        <title>Prokaryotic population dynamics and viral predation in marine succession experiment using metagenomics: the confinement effect.</title>
        <authorList>
            <person name="Haro-Moreno J.M."/>
            <person name="Rodriguez-Valera F."/>
            <person name="Lopez-Perez M."/>
        </authorList>
    </citation>
    <scope>NUCLEOTIDE SEQUENCE [LARGE SCALE GENOMIC DNA]</scope>
    <source>
        <strain evidence="11">MED-G169</strain>
    </source>
</reference>
<dbReference type="NCBIfam" id="NF003543">
    <property type="entry name" value="PRK05198.1"/>
    <property type="match status" value="1"/>
</dbReference>
<dbReference type="UniPathway" id="UPA00357">
    <property type="reaction ID" value="UER00474"/>
</dbReference>
<dbReference type="UniPathway" id="UPA00030"/>
<keyword evidence="7 11" id="KW-0808">Transferase</keyword>
<dbReference type="GO" id="GO:0009103">
    <property type="term" value="P:lipopolysaccharide biosynthetic process"/>
    <property type="evidence" value="ECO:0007669"/>
    <property type="project" value="UniProtKB-UniPathway"/>
</dbReference>
<dbReference type="InterPro" id="IPR006269">
    <property type="entry name" value="KDO8P_synthase"/>
</dbReference>
<evidence type="ECO:0000313" key="12">
    <source>
        <dbReference type="Proteomes" id="UP000318148"/>
    </source>
</evidence>
<comment type="catalytic activity">
    <reaction evidence="9">
        <text>D-arabinose 5-phosphate + phosphoenolpyruvate + H2O = 3-deoxy-alpha-D-manno-2-octulosonate-8-phosphate + phosphate</text>
        <dbReference type="Rhea" id="RHEA:14053"/>
        <dbReference type="ChEBI" id="CHEBI:15377"/>
        <dbReference type="ChEBI" id="CHEBI:43474"/>
        <dbReference type="ChEBI" id="CHEBI:57693"/>
        <dbReference type="ChEBI" id="CHEBI:58702"/>
        <dbReference type="ChEBI" id="CHEBI:85985"/>
        <dbReference type="EC" id="2.5.1.55"/>
    </reaction>
</comment>
<evidence type="ECO:0000256" key="2">
    <source>
        <dbReference type="ARBA" id="ARBA00004756"/>
    </source>
</evidence>
<evidence type="ECO:0000256" key="4">
    <source>
        <dbReference type="ARBA" id="ARBA00010499"/>
    </source>
</evidence>
<name>A0A520LKK9_9GAMM</name>
<dbReference type="PANTHER" id="PTHR21057">
    <property type="entry name" value="PHOSPHO-2-DEHYDRO-3-DEOXYHEPTONATE ALDOLASE"/>
    <property type="match status" value="1"/>
</dbReference>